<dbReference type="EMBL" id="CP074352">
    <property type="protein sequence ID" value="UYU31007.1"/>
    <property type="molecule type" value="Genomic_DNA"/>
</dbReference>
<reference evidence="1 2" key="1">
    <citation type="submission" date="2021-05" db="EMBL/GenBank/DDBJ databases">
        <title>Isolation, identification, and the growth promoting effects of Pantoea dispersa strain YSD J2 from the aboveground leaves of Cyperus esculentus L.Var. Sativus.</title>
        <authorList>
            <person name="Wang S."/>
            <person name="Tang X.M."/>
            <person name="Huang Y.N."/>
        </authorList>
    </citation>
    <scope>NUCLEOTIDE SEQUENCE [LARGE SCALE GENOMIC DNA]</scope>
    <source>
        <strain evidence="2">YSD YN2</strain>
    </source>
</reference>
<gene>
    <name evidence="1" type="ORF">KFZ77_14245</name>
</gene>
<evidence type="ECO:0000313" key="1">
    <source>
        <dbReference type="EMBL" id="UYU31007.1"/>
    </source>
</evidence>
<dbReference type="Proteomes" id="UP001156318">
    <property type="component" value="Chromosome"/>
</dbReference>
<evidence type="ECO:0000313" key="2">
    <source>
        <dbReference type="Proteomes" id="UP001156318"/>
    </source>
</evidence>
<keyword evidence="2" id="KW-1185">Reference proteome</keyword>
<name>A0ABY6JBI8_9ENTR</name>
<sequence length="145" mass="16117">MVNKLAFGSGRFDSLTDLLDLLFVLVVMPGANGGIDEAAEKEEEADKKHDARHSTVKTMSSSHCRSLCHEITLSVYPALRAIRLLSHREAGRSIINHVKKGQLRRVATRCAFFSLIKRSAGADPAMKKRDLSFEFAPGERYHLPP</sequence>
<protein>
    <submittedName>
        <fullName evidence="1">Uncharacterized protein</fullName>
    </submittedName>
</protein>
<organism evidence="1 2">
    <name type="scientific">Siccibacter colletis</name>
    <dbReference type="NCBI Taxonomy" id="1505757"/>
    <lineage>
        <taxon>Bacteria</taxon>
        <taxon>Pseudomonadati</taxon>
        <taxon>Pseudomonadota</taxon>
        <taxon>Gammaproteobacteria</taxon>
        <taxon>Enterobacterales</taxon>
        <taxon>Enterobacteriaceae</taxon>
        <taxon>Siccibacter</taxon>
    </lineage>
</organism>
<proteinExistence type="predicted"/>
<accession>A0ABY6JBI8</accession>